<evidence type="ECO:0000256" key="3">
    <source>
        <dbReference type="ARBA" id="ARBA00022722"/>
    </source>
</evidence>
<dbReference type="InterPro" id="IPR006483">
    <property type="entry name" value="CRISPR-assoc_Cas3_HD"/>
</dbReference>
<dbReference type="InterPro" id="IPR054712">
    <property type="entry name" value="Cas3-like_dom"/>
</dbReference>
<dbReference type="GO" id="GO:0051607">
    <property type="term" value="P:defense response to virus"/>
    <property type="evidence" value="ECO:0007669"/>
    <property type="project" value="UniProtKB-KW"/>
</dbReference>
<name>A0A7C0U1W4_DESA2</name>
<proteinExistence type="inferred from homology"/>
<dbReference type="Gene3D" id="3.40.50.300">
    <property type="entry name" value="P-loop containing nucleotide triphosphate hydrolases"/>
    <property type="match status" value="2"/>
</dbReference>
<keyword evidence="9" id="KW-0051">Antiviral defense</keyword>
<dbReference type="PROSITE" id="PS51192">
    <property type="entry name" value="HELICASE_ATP_BIND_1"/>
    <property type="match status" value="1"/>
</dbReference>
<accession>A0A7C0U1W4</accession>
<dbReference type="GO" id="GO:0005829">
    <property type="term" value="C:cytosol"/>
    <property type="evidence" value="ECO:0007669"/>
    <property type="project" value="TreeGrafter"/>
</dbReference>
<dbReference type="Pfam" id="PF00270">
    <property type="entry name" value="DEAD"/>
    <property type="match status" value="1"/>
</dbReference>
<feature type="domain" description="HD Cas3-type" evidence="12">
    <location>
        <begin position="14"/>
        <end position="171"/>
    </location>
</feature>
<dbReference type="InterPro" id="IPR038257">
    <property type="entry name" value="CRISPR-assoc_Cas3_HD_sf"/>
</dbReference>
<protein>
    <submittedName>
        <fullName evidence="13">CRISPR-associated helicase Cas3</fullName>
    </submittedName>
</protein>
<evidence type="ECO:0000256" key="6">
    <source>
        <dbReference type="ARBA" id="ARBA00022801"/>
    </source>
</evidence>
<dbReference type="SUPFAM" id="SSF52540">
    <property type="entry name" value="P-loop containing nucleoside triphosphate hydrolases"/>
    <property type="match status" value="1"/>
</dbReference>
<evidence type="ECO:0000259" key="11">
    <source>
        <dbReference type="PROSITE" id="PS51192"/>
    </source>
</evidence>
<evidence type="ECO:0000256" key="9">
    <source>
        <dbReference type="ARBA" id="ARBA00023118"/>
    </source>
</evidence>
<evidence type="ECO:0000256" key="4">
    <source>
        <dbReference type="ARBA" id="ARBA00022723"/>
    </source>
</evidence>
<dbReference type="InterPro" id="IPR011545">
    <property type="entry name" value="DEAD/DEAH_box_helicase_dom"/>
</dbReference>
<gene>
    <name evidence="13" type="primary">cas3</name>
    <name evidence="13" type="ORF">ENG63_02615</name>
</gene>
<comment type="similarity">
    <text evidence="2">In the central section; belongs to the CRISPR-associated helicase Cas3 family.</text>
</comment>
<dbReference type="PANTHER" id="PTHR47959">
    <property type="entry name" value="ATP-DEPENDENT RNA HELICASE RHLE-RELATED"/>
    <property type="match status" value="1"/>
</dbReference>
<sequence>MRLKDLEKEIWNKESHEGKKLGEHIKECKRLTNEFLKFYNLIKYKEFAEILCYYHDLGKLREDWNVYKLNNPPHSNFSTFMFLEKENIQKYILIPFFILKHHGVLDSDINIERIVGLLPKDISNDVEKRFKDSLTEWRKNFYLYVKENKIDNTIKFDLTDTYGLFKFADILSANNLTNYKISNPNKNVENLKVWILGKIQKKGLEIRNKDLQTQLNLSKIKEHLLIKAPTGWGKTAASLSYAIGKNSKIIYVLPTITSIKSFYDDLCTLFGKENVGEFFYYADVEARKREEADFKELMFSSYFAKPVIITTLDQLLLTFLQVGKYFLKRPHLRNSVVILDEVHTFSQNMLYILSYFLEKFSKIYNLRLCIMSATFPSVLRKHFENLLKKAEKLWLNEEFKNRRRVMFRLKENDILDVIKEIAEIYRTSEKPFRMAIVCNTVEKSQEVFEKVQNLLSELNSELNIELLHSRFIYKHRCEKEDRINNWIRNGESFILVATQVIEVSLDVSFDFMVTECAPLEALVQRFGRVNRYRNKTEEINVWITFPSEMNIKKRYSYEKEDITNTWKLLKNLEEDNLENEFQLIEEYDKVANLSQVKQKEVYNLLEIWNENTNFLYSWRVNDEFAQKLFKFREEFTQLIIPSLYKDYIEKLYEKMRKEKSYTQKRKIFAEIKEYTVPVPIWMIKIPREEGFPIVDVFYDEKYGVKKDVNNII</sequence>
<dbReference type="PROSITE" id="PS51643">
    <property type="entry name" value="HD_CAS3"/>
    <property type="match status" value="1"/>
</dbReference>
<dbReference type="EMBL" id="DRBS01000100">
    <property type="protein sequence ID" value="HDD43739.1"/>
    <property type="molecule type" value="Genomic_DNA"/>
</dbReference>
<dbReference type="AlphaFoldDB" id="A0A7C0U1W4"/>
<evidence type="ECO:0000256" key="8">
    <source>
        <dbReference type="ARBA" id="ARBA00022840"/>
    </source>
</evidence>
<dbReference type="InterPro" id="IPR050079">
    <property type="entry name" value="DEAD_box_RNA_helicase"/>
</dbReference>
<dbReference type="GO" id="GO:0004518">
    <property type="term" value="F:nuclease activity"/>
    <property type="evidence" value="ECO:0007669"/>
    <property type="project" value="UniProtKB-KW"/>
</dbReference>
<dbReference type="GO" id="GO:0003676">
    <property type="term" value="F:nucleic acid binding"/>
    <property type="evidence" value="ECO:0007669"/>
    <property type="project" value="InterPro"/>
</dbReference>
<comment type="similarity">
    <text evidence="10">Belongs to the DEAD box helicase family.</text>
</comment>
<dbReference type="GO" id="GO:0005524">
    <property type="term" value="F:ATP binding"/>
    <property type="evidence" value="ECO:0007669"/>
    <property type="project" value="UniProtKB-KW"/>
</dbReference>
<dbReference type="GO" id="GO:0046872">
    <property type="term" value="F:metal ion binding"/>
    <property type="evidence" value="ECO:0007669"/>
    <property type="project" value="UniProtKB-KW"/>
</dbReference>
<keyword evidence="4" id="KW-0479">Metal-binding</keyword>
<dbReference type="PANTHER" id="PTHR47959:SF16">
    <property type="entry name" value="CRISPR-ASSOCIATED NUCLEASE_HELICASE CAS3-RELATED"/>
    <property type="match status" value="1"/>
</dbReference>
<dbReference type="Pfam" id="PF22590">
    <property type="entry name" value="Cas3-like_C_2"/>
    <property type="match status" value="1"/>
</dbReference>
<dbReference type="GO" id="GO:0003724">
    <property type="term" value="F:RNA helicase activity"/>
    <property type="evidence" value="ECO:0007669"/>
    <property type="project" value="TreeGrafter"/>
</dbReference>
<evidence type="ECO:0000256" key="2">
    <source>
        <dbReference type="ARBA" id="ARBA00009046"/>
    </source>
</evidence>
<dbReference type="Proteomes" id="UP000886289">
    <property type="component" value="Unassembled WGS sequence"/>
</dbReference>
<keyword evidence="5" id="KW-0547">Nucleotide-binding</keyword>
<keyword evidence="3" id="KW-0540">Nuclease</keyword>
<comment type="caution">
    <text evidence="13">The sequence shown here is derived from an EMBL/GenBank/DDBJ whole genome shotgun (WGS) entry which is preliminary data.</text>
</comment>
<dbReference type="Gene3D" id="1.10.3210.30">
    <property type="match status" value="1"/>
</dbReference>
<dbReference type="GO" id="GO:0016787">
    <property type="term" value="F:hydrolase activity"/>
    <property type="evidence" value="ECO:0007669"/>
    <property type="project" value="UniProtKB-KW"/>
</dbReference>
<dbReference type="NCBIfam" id="TIGR01587">
    <property type="entry name" value="cas3_core"/>
    <property type="match status" value="1"/>
</dbReference>
<keyword evidence="6" id="KW-0378">Hydrolase</keyword>
<dbReference type="InterPro" id="IPR027417">
    <property type="entry name" value="P-loop_NTPase"/>
</dbReference>
<dbReference type="InterPro" id="IPR014001">
    <property type="entry name" value="Helicase_ATP-bd"/>
</dbReference>
<dbReference type="SMART" id="SM00487">
    <property type="entry name" value="DEXDc"/>
    <property type="match status" value="1"/>
</dbReference>
<dbReference type="InterPro" id="IPR001650">
    <property type="entry name" value="Helicase_C-like"/>
</dbReference>
<feature type="domain" description="Helicase ATP-binding" evidence="11">
    <location>
        <begin position="215"/>
        <end position="393"/>
    </location>
</feature>
<evidence type="ECO:0000256" key="7">
    <source>
        <dbReference type="ARBA" id="ARBA00022806"/>
    </source>
</evidence>
<dbReference type="InterPro" id="IPR006474">
    <property type="entry name" value="Helicase_Cas3_CRISPR-ass_core"/>
</dbReference>
<dbReference type="SMART" id="SM00490">
    <property type="entry name" value="HELICc"/>
    <property type="match status" value="1"/>
</dbReference>
<reference evidence="13" key="1">
    <citation type="journal article" date="2020" name="mSystems">
        <title>Genome- and Community-Level Interaction Insights into Carbon Utilization and Element Cycling Functions of Hydrothermarchaeota in Hydrothermal Sediment.</title>
        <authorList>
            <person name="Zhou Z."/>
            <person name="Liu Y."/>
            <person name="Xu W."/>
            <person name="Pan J."/>
            <person name="Luo Z.H."/>
            <person name="Li M."/>
        </authorList>
    </citation>
    <scope>NUCLEOTIDE SEQUENCE [LARGE SCALE GENOMIC DNA]</scope>
    <source>
        <strain evidence="13">HyVt-233</strain>
    </source>
</reference>
<organism evidence="13">
    <name type="scientific">Desulfofervidus auxilii</name>
    <dbReference type="NCBI Taxonomy" id="1621989"/>
    <lineage>
        <taxon>Bacteria</taxon>
        <taxon>Pseudomonadati</taxon>
        <taxon>Thermodesulfobacteriota</taxon>
        <taxon>Candidatus Desulfofervidia</taxon>
        <taxon>Candidatus Desulfofervidales</taxon>
        <taxon>Candidatus Desulfofervidaceae</taxon>
        <taxon>Candidatus Desulfofervidus</taxon>
    </lineage>
</organism>
<evidence type="ECO:0000256" key="10">
    <source>
        <dbReference type="ARBA" id="ARBA00038437"/>
    </source>
</evidence>
<evidence type="ECO:0000313" key="13">
    <source>
        <dbReference type="EMBL" id="HDD43739.1"/>
    </source>
</evidence>
<keyword evidence="7" id="KW-0347">Helicase</keyword>
<comment type="similarity">
    <text evidence="1">In the N-terminal section; belongs to the CRISPR-associated nuclease Cas3-HD family.</text>
</comment>
<evidence type="ECO:0000256" key="5">
    <source>
        <dbReference type="ARBA" id="ARBA00022741"/>
    </source>
</evidence>
<evidence type="ECO:0000259" key="12">
    <source>
        <dbReference type="PROSITE" id="PS51643"/>
    </source>
</evidence>
<keyword evidence="8" id="KW-0067">ATP-binding</keyword>
<evidence type="ECO:0000256" key="1">
    <source>
        <dbReference type="ARBA" id="ARBA00006847"/>
    </source>
</evidence>